<dbReference type="EMBL" id="LSSM01002059">
    <property type="protein sequence ID" value="OMJ23281.1"/>
    <property type="molecule type" value="Genomic_DNA"/>
</dbReference>
<reference evidence="4" key="1">
    <citation type="submission" date="2017-01" db="EMBL/GenBank/DDBJ databases">
        <authorList>
            <person name="Wang Y."/>
            <person name="White M."/>
            <person name="Kvist S."/>
            <person name="Moncalvo J.-M."/>
        </authorList>
    </citation>
    <scope>NUCLEOTIDE SEQUENCE [LARGE SCALE GENOMIC DNA]</scope>
    <source>
        <strain evidence="4">ID-206-W2</strain>
    </source>
</reference>
<dbReference type="AlphaFoldDB" id="A0A1R1Y8K3"/>
<evidence type="ECO:0000259" key="2">
    <source>
        <dbReference type="PROSITE" id="PS50158"/>
    </source>
</evidence>
<dbReference type="Proteomes" id="UP000187429">
    <property type="component" value="Unassembled WGS sequence"/>
</dbReference>
<dbReference type="SMART" id="SM00343">
    <property type="entry name" value="ZnF_C2HC"/>
    <property type="match status" value="1"/>
</dbReference>
<accession>A0A1R1Y8K3</accession>
<dbReference type="Gene3D" id="4.10.60.10">
    <property type="entry name" value="Zinc finger, CCHC-type"/>
    <property type="match status" value="1"/>
</dbReference>
<evidence type="ECO:0000313" key="4">
    <source>
        <dbReference type="Proteomes" id="UP000187429"/>
    </source>
</evidence>
<feature type="domain" description="CCHC-type" evidence="2">
    <location>
        <begin position="213"/>
        <end position="228"/>
    </location>
</feature>
<sequence>MNLFFWASPELFAIDRSKILFIGAHLLGTASTWFGSVVAIKSSSLESYPAFLDDFRNNFSDPSHRIKVRGLICNCKQGTRSVATYSTEFRSLASESGFDDTAFVDQFLRGLSPRIMQYLMVSNLPESLEENMQIEVRVDNRLATVLSISDNQPHVKSQNPFRNVNPTSFILDQATNPQPKDRTVYMEIDTLTTRPRGPLSAEEKPRRYDLGLCFYCGGSGHIAHECSKKKTSGKARAHHYTESYR</sequence>
<dbReference type="InterPro" id="IPR001878">
    <property type="entry name" value="Znf_CCHC"/>
</dbReference>
<dbReference type="PANTHER" id="PTHR15503:SF22">
    <property type="entry name" value="TRANSPOSON TY3-I GAG POLYPROTEIN"/>
    <property type="match status" value="1"/>
</dbReference>
<dbReference type="InterPro" id="IPR036875">
    <property type="entry name" value="Znf_CCHC_sf"/>
</dbReference>
<dbReference type="OrthoDB" id="2432520at2759"/>
<dbReference type="InterPro" id="IPR032567">
    <property type="entry name" value="RTL1-rel"/>
</dbReference>
<dbReference type="InterPro" id="IPR005162">
    <property type="entry name" value="Retrotrans_gag_dom"/>
</dbReference>
<evidence type="ECO:0000313" key="3">
    <source>
        <dbReference type="EMBL" id="OMJ23281.1"/>
    </source>
</evidence>
<protein>
    <submittedName>
        <fullName evidence="3">Retrotransposon-derived protein PEG10</fullName>
    </submittedName>
</protein>
<keyword evidence="1" id="KW-0863">Zinc-finger</keyword>
<comment type="caution">
    <text evidence="3">The sequence shown here is derived from an EMBL/GenBank/DDBJ whole genome shotgun (WGS) entry which is preliminary data.</text>
</comment>
<proteinExistence type="predicted"/>
<evidence type="ECO:0000256" key="1">
    <source>
        <dbReference type="PROSITE-ProRule" id="PRU00047"/>
    </source>
</evidence>
<dbReference type="Pfam" id="PF00098">
    <property type="entry name" value="zf-CCHC"/>
    <property type="match status" value="1"/>
</dbReference>
<dbReference type="SUPFAM" id="SSF57756">
    <property type="entry name" value="Retrovirus zinc finger-like domains"/>
    <property type="match status" value="1"/>
</dbReference>
<dbReference type="PANTHER" id="PTHR15503">
    <property type="entry name" value="LDOC1 RELATED"/>
    <property type="match status" value="1"/>
</dbReference>
<dbReference type="GO" id="GO:0003676">
    <property type="term" value="F:nucleic acid binding"/>
    <property type="evidence" value="ECO:0007669"/>
    <property type="project" value="InterPro"/>
</dbReference>
<dbReference type="GO" id="GO:0008270">
    <property type="term" value="F:zinc ion binding"/>
    <property type="evidence" value="ECO:0007669"/>
    <property type="project" value="UniProtKB-KW"/>
</dbReference>
<keyword evidence="1" id="KW-0862">Zinc</keyword>
<dbReference type="PROSITE" id="PS50158">
    <property type="entry name" value="ZF_CCHC"/>
    <property type="match status" value="1"/>
</dbReference>
<organism evidence="3 4">
    <name type="scientific">Smittium culicis</name>
    <dbReference type="NCBI Taxonomy" id="133412"/>
    <lineage>
        <taxon>Eukaryota</taxon>
        <taxon>Fungi</taxon>
        <taxon>Fungi incertae sedis</taxon>
        <taxon>Zoopagomycota</taxon>
        <taxon>Kickxellomycotina</taxon>
        <taxon>Harpellomycetes</taxon>
        <taxon>Harpellales</taxon>
        <taxon>Legeriomycetaceae</taxon>
        <taxon>Smittium</taxon>
    </lineage>
</organism>
<dbReference type="Pfam" id="PF03732">
    <property type="entry name" value="Retrotrans_gag"/>
    <property type="match status" value="1"/>
</dbReference>
<keyword evidence="4" id="KW-1185">Reference proteome</keyword>
<name>A0A1R1Y8K3_9FUNG</name>
<keyword evidence="1" id="KW-0479">Metal-binding</keyword>
<gene>
    <name evidence="3" type="ORF">AYI69_g5032</name>
</gene>